<name>A0A5A7SSB5_CUCMM</name>
<dbReference type="Proteomes" id="UP000321947">
    <property type="component" value="Unassembled WGS sequence"/>
</dbReference>
<dbReference type="EMBL" id="SSTE01020983">
    <property type="protein sequence ID" value="KAA0032936.1"/>
    <property type="molecule type" value="Genomic_DNA"/>
</dbReference>
<evidence type="ECO:0000313" key="1">
    <source>
        <dbReference type="EMBL" id="KAA0032936.1"/>
    </source>
</evidence>
<sequence length="216" mass="25432">MFLKLESWKKACIFKGVSIFEGVLKVGVLEEELVSSKQLQSSRVFLKLESWKKACIFKGASIFEGDRLQELRSLLSLSRFSFRPSRVKNFPLTKKDYLQEFLGGLMDLSLVWSMNHIHGLNYMDLDDERLSRCNLEDDDRMRHRILKDEDHMRRRILEDDDRMRRYILEDDDRLHHRILEDNSPSVIKLLLGDDQAFAIRSTTLVGAIGCLRRLER</sequence>
<comment type="caution">
    <text evidence="1">The sequence shown here is derived from an EMBL/GenBank/DDBJ whole genome shotgun (WGS) entry which is preliminary data.</text>
</comment>
<gene>
    <name evidence="2" type="ORF">E5676_scaffold482G00670</name>
    <name evidence="1" type="ORF">E6C27_scaffold269G00090</name>
</gene>
<accession>A0A5A7SSB5</accession>
<dbReference type="AlphaFoldDB" id="A0A5A7SSB5"/>
<evidence type="ECO:0000313" key="4">
    <source>
        <dbReference type="Proteomes" id="UP000321947"/>
    </source>
</evidence>
<evidence type="ECO:0000313" key="2">
    <source>
        <dbReference type="EMBL" id="TYK22026.1"/>
    </source>
</evidence>
<organism evidence="1 3">
    <name type="scientific">Cucumis melo var. makuwa</name>
    <name type="common">Oriental melon</name>
    <dbReference type="NCBI Taxonomy" id="1194695"/>
    <lineage>
        <taxon>Eukaryota</taxon>
        <taxon>Viridiplantae</taxon>
        <taxon>Streptophyta</taxon>
        <taxon>Embryophyta</taxon>
        <taxon>Tracheophyta</taxon>
        <taxon>Spermatophyta</taxon>
        <taxon>Magnoliopsida</taxon>
        <taxon>eudicotyledons</taxon>
        <taxon>Gunneridae</taxon>
        <taxon>Pentapetalae</taxon>
        <taxon>rosids</taxon>
        <taxon>fabids</taxon>
        <taxon>Cucurbitales</taxon>
        <taxon>Cucurbitaceae</taxon>
        <taxon>Benincaseae</taxon>
        <taxon>Cucumis</taxon>
    </lineage>
</organism>
<reference evidence="3 4" key="1">
    <citation type="submission" date="2019-08" db="EMBL/GenBank/DDBJ databases">
        <title>Draft genome sequences of two oriental melons (Cucumis melo L. var makuwa).</title>
        <authorList>
            <person name="Kwon S.-Y."/>
        </authorList>
    </citation>
    <scope>NUCLEOTIDE SEQUENCE [LARGE SCALE GENOMIC DNA]</scope>
    <source>
        <strain evidence="4">cv. Chang Bougi</strain>
        <strain evidence="3">cv. SW 3</strain>
        <tissue evidence="1">Leaf</tissue>
    </source>
</reference>
<dbReference type="Proteomes" id="UP000321393">
    <property type="component" value="Unassembled WGS sequence"/>
</dbReference>
<proteinExistence type="predicted"/>
<protein>
    <submittedName>
        <fullName evidence="1">Uncharacterized protein</fullName>
    </submittedName>
</protein>
<evidence type="ECO:0000313" key="3">
    <source>
        <dbReference type="Proteomes" id="UP000321393"/>
    </source>
</evidence>
<dbReference type="EMBL" id="SSTD01005249">
    <property type="protein sequence ID" value="TYK22026.1"/>
    <property type="molecule type" value="Genomic_DNA"/>
</dbReference>